<dbReference type="EMBL" id="VCAZ01000038">
    <property type="protein sequence ID" value="TSL89889.1"/>
    <property type="molecule type" value="Genomic_DNA"/>
</dbReference>
<organism evidence="1 2">
    <name type="scientific">Bagarius yarrelli</name>
    <name type="common">Goonch</name>
    <name type="synonym">Bagrus yarrelli</name>
    <dbReference type="NCBI Taxonomy" id="175774"/>
    <lineage>
        <taxon>Eukaryota</taxon>
        <taxon>Metazoa</taxon>
        <taxon>Chordata</taxon>
        <taxon>Craniata</taxon>
        <taxon>Vertebrata</taxon>
        <taxon>Euteleostomi</taxon>
        <taxon>Actinopterygii</taxon>
        <taxon>Neopterygii</taxon>
        <taxon>Teleostei</taxon>
        <taxon>Ostariophysi</taxon>
        <taxon>Siluriformes</taxon>
        <taxon>Sisoridae</taxon>
        <taxon>Sisorinae</taxon>
        <taxon>Bagarius</taxon>
    </lineage>
</organism>
<comment type="caution">
    <text evidence="1">The sequence shown here is derived from an EMBL/GenBank/DDBJ whole genome shotgun (WGS) entry which is preliminary data.</text>
</comment>
<protein>
    <submittedName>
        <fullName evidence="1">Uncharacterized protein</fullName>
    </submittedName>
</protein>
<dbReference type="AlphaFoldDB" id="A0A556U1U8"/>
<evidence type="ECO:0000313" key="1">
    <source>
        <dbReference type="EMBL" id="TSL89889.1"/>
    </source>
</evidence>
<keyword evidence="2" id="KW-1185">Reference proteome</keyword>
<sequence>MTSEYLQYGRTSRLKIAKKKSHKQKASWNKNLRAAPIMVELEKQLAQLSVYGKVMKI</sequence>
<gene>
    <name evidence="1" type="ORF">Baya_7378</name>
</gene>
<evidence type="ECO:0000313" key="2">
    <source>
        <dbReference type="Proteomes" id="UP000319801"/>
    </source>
</evidence>
<proteinExistence type="predicted"/>
<dbReference type="Proteomes" id="UP000319801">
    <property type="component" value="Unassembled WGS sequence"/>
</dbReference>
<accession>A0A556U1U8</accession>
<reference evidence="1 2" key="1">
    <citation type="journal article" date="2019" name="Genome Biol. Evol.">
        <title>Whole-Genome Sequencing of the Giant Devil Catfish, Bagarius yarrelli.</title>
        <authorList>
            <person name="Jiang W."/>
            <person name="Lv Y."/>
            <person name="Cheng L."/>
            <person name="Yang K."/>
            <person name="Chao B."/>
            <person name="Wang X."/>
            <person name="Li Y."/>
            <person name="Pan X."/>
            <person name="You X."/>
            <person name="Zhang Y."/>
            <person name="Yang J."/>
            <person name="Li J."/>
            <person name="Zhang X."/>
            <person name="Liu S."/>
            <person name="Sun C."/>
            <person name="Yang J."/>
            <person name="Shi Q."/>
        </authorList>
    </citation>
    <scope>NUCLEOTIDE SEQUENCE [LARGE SCALE GENOMIC DNA]</scope>
    <source>
        <strain evidence="1">JWS20170419001</strain>
        <tissue evidence="1">Muscle</tissue>
    </source>
</reference>
<name>A0A556U1U8_BAGYA</name>